<evidence type="ECO:0000256" key="10">
    <source>
        <dbReference type="ARBA" id="ARBA00023157"/>
    </source>
</evidence>
<dbReference type="InterPro" id="IPR038578">
    <property type="entry name" value="GT29-like_sf"/>
</dbReference>
<evidence type="ECO:0000256" key="2">
    <source>
        <dbReference type="ARBA" id="ARBA00006003"/>
    </source>
</evidence>
<keyword evidence="13" id="KW-1185">Reference proteome</keyword>
<keyword evidence="7" id="KW-1133">Transmembrane helix</keyword>
<evidence type="ECO:0000256" key="8">
    <source>
        <dbReference type="ARBA" id="ARBA00023034"/>
    </source>
</evidence>
<comment type="caution">
    <text evidence="12">The sequence shown here is derived from an EMBL/GenBank/DDBJ whole genome shotgun (WGS) entry which is preliminary data.</text>
</comment>
<sequence length="132" mass="14665">MPAELRRRRLFQKRLRLRGPVQITSALKCPWSLSLSLSLSLPLISPSLLLPAVCRQWLQSERQPANFSEVVDQLFRVVPDEVRYADAGPKRCRSCSVVGNSGNLKGARYGGLIDSCDLVIRSVNAPGRTPHV</sequence>
<evidence type="ECO:0000256" key="5">
    <source>
        <dbReference type="ARBA" id="ARBA00022692"/>
    </source>
</evidence>
<dbReference type="InterPro" id="IPR051757">
    <property type="entry name" value="Beta-gal_alpha2-3_sialyltrans"/>
</dbReference>
<reference evidence="12 13" key="1">
    <citation type="submission" date="2019-03" db="EMBL/GenBank/DDBJ databases">
        <title>First draft genome of Liparis tanakae, snailfish: a comprehensive survey of snailfish specific genes.</title>
        <authorList>
            <person name="Kim W."/>
            <person name="Song I."/>
            <person name="Jeong J.-H."/>
            <person name="Kim D."/>
            <person name="Kim S."/>
            <person name="Ryu S."/>
            <person name="Song J.Y."/>
            <person name="Lee S.K."/>
        </authorList>
    </citation>
    <scope>NUCLEOTIDE SEQUENCE [LARGE SCALE GENOMIC DNA]</scope>
    <source>
        <tissue evidence="12">Muscle</tissue>
    </source>
</reference>
<accession>A0A4Z2E0P3</accession>
<dbReference type="Proteomes" id="UP000314294">
    <property type="component" value="Unassembled WGS sequence"/>
</dbReference>
<evidence type="ECO:0000256" key="1">
    <source>
        <dbReference type="ARBA" id="ARBA00004323"/>
    </source>
</evidence>
<keyword evidence="4 12" id="KW-0808">Transferase</keyword>
<keyword evidence="3 12" id="KW-0328">Glycosyltransferase</keyword>
<dbReference type="GO" id="GO:0003836">
    <property type="term" value="F:beta-galactoside (CMP) alpha-2,3-sialyltransferase activity"/>
    <property type="evidence" value="ECO:0007669"/>
    <property type="project" value="TreeGrafter"/>
</dbReference>
<evidence type="ECO:0000256" key="9">
    <source>
        <dbReference type="ARBA" id="ARBA00023136"/>
    </source>
</evidence>
<keyword evidence="5" id="KW-0812">Transmembrane</keyword>
<comment type="subcellular location">
    <subcellularLocation>
        <location evidence="1">Golgi apparatus membrane</location>
        <topology evidence="1">Single-pass type II membrane protein</topology>
    </subcellularLocation>
</comment>
<dbReference type="Gene3D" id="3.90.1480.20">
    <property type="entry name" value="Glycosyl transferase family 29"/>
    <property type="match status" value="1"/>
</dbReference>
<proteinExistence type="inferred from homology"/>
<keyword evidence="10" id="KW-1015">Disulfide bond</keyword>
<evidence type="ECO:0000256" key="6">
    <source>
        <dbReference type="ARBA" id="ARBA00022968"/>
    </source>
</evidence>
<gene>
    <name evidence="12" type="primary">St3gal2</name>
    <name evidence="12" type="ORF">EYF80_067543</name>
</gene>
<evidence type="ECO:0000313" key="13">
    <source>
        <dbReference type="Proteomes" id="UP000314294"/>
    </source>
</evidence>
<evidence type="ECO:0000256" key="3">
    <source>
        <dbReference type="ARBA" id="ARBA00022676"/>
    </source>
</evidence>
<evidence type="ECO:0000256" key="4">
    <source>
        <dbReference type="ARBA" id="ARBA00022679"/>
    </source>
</evidence>
<dbReference type="GO" id="GO:0000139">
    <property type="term" value="C:Golgi membrane"/>
    <property type="evidence" value="ECO:0007669"/>
    <property type="project" value="UniProtKB-SubCell"/>
</dbReference>
<dbReference type="AlphaFoldDB" id="A0A4Z2E0P3"/>
<keyword evidence="8" id="KW-0333">Golgi apparatus</keyword>
<dbReference type="PANTHER" id="PTHR46032">
    <property type="entry name" value="ALPHA-2,3-SIALYLTRANSFERASE ST3GAL I ISOFORM X1"/>
    <property type="match status" value="1"/>
</dbReference>
<dbReference type="GO" id="GO:0097503">
    <property type="term" value="P:sialylation"/>
    <property type="evidence" value="ECO:0007669"/>
    <property type="project" value="TreeGrafter"/>
</dbReference>
<evidence type="ECO:0000256" key="11">
    <source>
        <dbReference type="ARBA" id="ARBA00023180"/>
    </source>
</evidence>
<evidence type="ECO:0000256" key="7">
    <source>
        <dbReference type="ARBA" id="ARBA00022989"/>
    </source>
</evidence>
<dbReference type="InterPro" id="IPR001675">
    <property type="entry name" value="Glyco_trans_29"/>
</dbReference>
<dbReference type="Pfam" id="PF00777">
    <property type="entry name" value="Glyco_transf_29"/>
    <property type="match status" value="1"/>
</dbReference>
<dbReference type="EMBL" id="SRLO01022983">
    <property type="protein sequence ID" value="TNN22343.1"/>
    <property type="molecule type" value="Genomic_DNA"/>
</dbReference>
<name>A0A4Z2E0P3_9TELE</name>
<keyword evidence="11" id="KW-0325">Glycoprotein</keyword>
<protein>
    <submittedName>
        <fullName evidence="12">CMP-N-acetylneuraminate-beta-galactosamide-alpha-2,3-sialyltransferase 2</fullName>
    </submittedName>
</protein>
<dbReference type="PANTHER" id="PTHR46032:SF6">
    <property type="entry name" value="CMP-N-ACETYLNEURAMINATE-BETA-GALACTOSAMIDE-ALPHA-2,3-SIALYLTRANSFERASE 1"/>
    <property type="match status" value="1"/>
</dbReference>
<comment type="similarity">
    <text evidence="2">Belongs to the glycosyltransferase 29 family.</text>
</comment>
<keyword evidence="6" id="KW-0735">Signal-anchor</keyword>
<keyword evidence="9" id="KW-0472">Membrane</keyword>
<dbReference type="OrthoDB" id="8890677at2759"/>
<evidence type="ECO:0000313" key="12">
    <source>
        <dbReference type="EMBL" id="TNN22343.1"/>
    </source>
</evidence>
<organism evidence="12 13">
    <name type="scientific">Liparis tanakae</name>
    <name type="common">Tanaka's snailfish</name>
    <dbReference type="NCBI Taxonomy" id="230148"/>
    <lineage>
        <taxon>Eukaryota</taxon>
        <taxon>Metazoa</taxon>
        <taxon>Chordata</taxon>
        <taxon>Craniata</taxon>
        <taxon>Vertebrata</taxon>
        <taxon>Euteleostomi</taxon>
        <taxon>Actinopterygii</taxon>
        <taxon>Neopterygii</taxon>
        <taxon>Teleostei</taxon>
        <taxon>Neoteleostei</taxon>
        <taxon>Acanthomorphata</taxon>
        <taxon>Eupercaria</taxon>
        <taxon>Perciformes</taxon>
        <taxon>Cottioidei</taxon>
        <taxon>Cottales</taxon>
        <taxon>Liparidae</taxon>
        <taxon>Liparis</taxon>
    </lineage>
</organism>